<dbReference type="CDD" id="cd01949">
    <property type="entry name" value="GGDEF"/>
    <property type="match status" value="1"/>
</dbReference>
<dbReference type="Proteomes" id="UP000184016">
    <property type="component" value="Unassembled WGS sequence"/>
</dbReference>
<proteinExistence type="predicted"/>
<dbReference type="CDD" id="cd01948">
    <property type="entry name" value="EAL"/>
    <property type="match status" value="1"/>
</dbReference>
<keyword evidence="1" id="KW-0472">Membrane</keyword>
<dbReference type="Pfam" id="PF00990">
    <property type="entry name" value="GGDEF"/>
    <property type="match status" value="1"/>
</dbReference>
<protein>
    <submittedName>
        <fullName evidence="4">Diguanylate cyclase (GGDEF) domain-containing protein</fullName>
    </submittedName>
</protein>
<evidence type="ECO:0000259" key="2">
    <source>
        <dbReference type="PROSITE" id="PS50883"/>
    </source>
</evidence>
<dbReference type="FunFam" id="3.30.70.270:FF:000001">
    <property type="entry name" value="Diguanylate cyclase domain protein"/>
    <property type="match status" value="1"/>
</dbReference>
<organism evidence="4 5">
    <name type="scientific">Alicyclobacillus tolerans</name>
    <dbReference type="NCBI Taxonomy" id="90970"/>
    <lineage>
        <taxon>Bacteria</taxon>
        <taxon>Bacillati</taxon>
        <taxon>Bacillota</taxon>
        <taxon>Bacilli</taxon>
        <taxon>Bacillales</taxon>
        <taxon>Alicyclobacillaceae</taxon>
        <taxon>Alicyclobacillus</taxon>
    </lineage>
</organism>
<evidence type="ECO:0000313" key="5">
    <source>
        <dbReference type="Proteomes" id="UP000184016"/>
    </source>
</evidence>
<dbReference type="SMART" id="SM00267">
    <property type="entry name" value="GGDEF"/>
    <property type="match status" value="1"/>
</dbReference>
<dbReference type="Pfam" id="PF00563">
    <property type="entry name" value="EAL"/>
    <property type="match status" value="1"/>
</dbReference>
<evidence type="ECO:0000256" key="1">
    <source>
        <dbReference type="SAM" id="Phobius"/>
    </source>
</evidence>
<dbReference type="InterPro" id="IPR052155">
    <property type="entry name" value="Biofilm_reg_signaling"/>
</dbReference>
<dbReference type="InterPro" id="IPR035919">
    <property type="entry name" value="EAL_sf"/>
</dbReference>
<dbReference type="InterPro" id="IPR000160">
    <property type="entry name" value="GGDEF_dom"/>
</dbReference>
<dbReference type="PROSITE" id="PS50883">
    <property type="entry name" value="EAL"/>
    <property type="match status" value="1"/>
</dbReference>
<feature type="domain" description="GGDEF" evidence="3">
    <location>
        <begin position="260"/>
        <end position="392"/>
    </location>
</feature>
<dbReference type="PROSITE" id="PS50887">
    <property type="entry name" value="GGDEF"/>
    <property type="match status" value="1"/>
</dbReference>
<feature type="transmembrane region" description="Helical" evidence="1">
    <location>
        <begin position="191"/>
        <end position="212"/>
    </location>
</feature>
<name>A0A1M6QRL4_9BACL</name>
<dbReference type="SMART" id="SM00052">
    <property type="entry name" value="EAL"/>
    <property type="match status" value="1"/>
</dbReference>
<feature type="transmembrane region" description="Helical" evidence="1">
    <location>
        <begin position="16"/>
        <end position="36"/>
    </location>
</feature>
<dbReference type="PANTHER" id="PTHR44757:SF2">
    <property type="entry name" value="BIOFILM ARCHITECTURE MAINTENANCE PROTEIN MBAA"/>
    <property type="match status" value="1"/>
</dbReference>
<evidence type="ECO:0000313" key="4">
    <source>
        <dbReference type="EMBL" id="SHK22939.1"/>
    </source>
</evidence>
<keyword evidence="5" id="KW-1185">Reference proteome</keyword>
<gene>
    <name evidence="4" type="ORF">SAMN05443507_11096</name>
</gene>
<dbReference type="OrthoDB" id="9762141at2"/>
<sequence length="657" mass="75630">MMSTYFRFPKLKIERLILLQISVMVLFLGLIGGWIIHRGVEIVQAQNQSYADAQTIDTLEKVFNQIVTAESNQRSYLIANNPIYLNYYQHYYNQIQPILHSLKPALLSNGLSLSQVDHFESMIHLKLSFLSSEIQNQQNGFHQKVLQTIHQENRKIPLNNIYSMIQVMQKPFLHNESSNRMLASEYLKNSILWIIIAGSLFLFFAWLSYMHILENLRTRERLNEKIKQISSLDGLTGLLNRSTFLENANSILEQSKQDNEMIGILFIDLDGFKNINDTYGHATGDEVLKKVASNFREAIRSMDYIGRFGGDEFVILVRHAEIEGELITIAQKIMDTFSDPYLKNISTKLSASIGISVFPRDGDHLQTLLSHSDHAMYRVKQTGGHRVEFFSSALNENIRYEQQLKNDLYGAIDRNELEIYYQPIIHASSQTLCGSEALIRWNRGNGELLTPGQFLHLAESSGLLSRITMHVLEKSITQTNMWLKQLRHPFLLSVNLSGQDIRDIDSFYNFLDNLLKVHSFPPHMLQLEITENDLLKGEAVEALQKLHSLEVRLAIDDFGTGYSSLAYLHRFPFDHIKIDRSFIQTLPHNEYHERLVRAIITMGKLLGLTAVAEGVESAEQEKFLIHCGIEYLQGYYYNPPLSSNRFQETYIQPLYES</sequence>
<dbReference type="InterPro" id="IPR029787">
    <property type="entry name" value="Nucleotide_cyclase"/>
</dbReference>
<dbReference type="InterPro" id="IPR007891">
    <property type="entry name" value="CHASE3"/>
</dbReference>
<dbReference type="PANTHER" id="PTHR44757">
    <property type="entry name" value="DIGUANYLATE CYCLASE DGCP"/>
    <property type="match status" value="1"/>
</dbReference>
<dbReference type="SUPFAM" id="SSF55073">
    <property type="entry name" value="Nucleotide cyclase"/>
    <property type="match status" value="1"/>
</dbReference>
<keyword evidence="1" id="KW-1133">Transmembrane helix</keyword>
<dbReference type="EMBL" id="FRAF01000010">
    <property type="protein sequence ID" value="SHK22939.1"/>
    <property type="molecule type" value="Genomic_DNA"/>
</dbReference>
<dbReference type="InterPro" id="IPR001633">
    <property type="entry name" value="EAL_dom"/>
</dbReference>
<dbReference type="Gene3D" id="3.20.20.450">
    <property type="entry name" value="EAL domain"/>
    <property type="match status" value="1"/>
</dbReference>
<dbReference type="AlphaFoldDB" id="A0A1M6QRL4"/>
<reference evidence="5" key="1">
    <citation type="submission" date="2016-11" db="EMBL/GenBank/DDBJ databases">
        <authorList>
            <person name="Varghese N."/>
            <person name="Submissions S."/>
        </authorList>
    </citation>
    <scope>NUCLEOTIDE SEQUENCE [LARGE SCALE GENOMIC DNA]</scope>
    <source>
        <strain evidence="5">USBA-503</strain>
    </source>
</reference>
<keyword evidence="1" id="KW-0812">Transmembrane</keyword>
<dbReference type="NCBIfam" id="TIGR00254">
    <property type="entry name" value="GGDEF"/>
    <property type="match status" value="1"/>
</dbReference>
<accession>A0A1M6QRL4</accession>
<dbReference type="Pfam" id="PF05227">
    <property type="entry name" value="CHASE3"/>
    <property type="match status" value="1"/>
</dbReference>
<dbReference type="STRING" id="1830138.SAMN05443507_11096"/>
<dbReference type="InterPro" id="IPR043128">
    <property type="entry name" value="Rev_trsase/Diguanyl_cyclase"/>
</dbReference>
<feature type="domain" description="EAL" evidence="2">
    <location>
        <begin position="401"/>
        <end position="654"/>
    </location>
</feature>
<evidence type="ECO:0000259" key="3">
    <source>
        <dbReference type="PROSITE" id="PS50887"/>
    </source>
</evidence>
<dbReference type="SUPFAM" id="SSF141868">
    <property type="entry name" value="EAL domain-like"/>
    <property type="match status" value="1"/>
</dbReference>
<dbReference type="Gene3D" id="3.30.70.270">
    <property type="match status" value="1"/>
</dbReference>